<dbReference type="Pfam" id="PF17782">
    <property type="entry name" value="WHD_DprA"/>
    <property type="match status" value="1"/>
</dbReference>
<dbReference type="NCBIfam" id="TIGR00732">
    <property type="entry name" value="dprA"/>
    <property type="match status" value="1"/>
</dbReference>
<evidence type="ECO:0000313" key="5">
    <source>
        <dbReference type="Proteomes" id="UP000886860"/>
    </source>
</evidence>
<accession>A0A9D1GI23</accession>
<dbReference type="PANTHER" id="PTHR43022">
    <property type="entry name" value="PROTEIN SMF"/>
    <property type="match status" value="1"/>
</dbReference>
<dbReference type="GO" id="GO:0009294">
    <property type="term" value="P:DNA-mediated transformation"/>
    <property type="evidence" value="ECO:0007669"/>
    <property type="project" value="InterPro"/>
</dbReference>
<organism evidence="4 5">
    <name type="scientific">Candidatus Caccovicinus merdipullorum</name>
    <dbReference type="NCBI Taxonomy" id="2840724"/>
    <lineage>
        <taxon>Bacteria</taxon>
        <taxon>Bacillati</taxon>
        <taxon>Bacillota</taxon>
        <taxon>Clostridia</taxon>
        <taxon>Eubacteriales</taxon>
        <taxon>Candidatus Caccovicinus</taxon>
    </lineage>
</organism>
<reference evidence="4" key="1">
    <citation type="submission" date="2020-10" db="EMBL/GenBank/DDBJ databases">
        <authorList>
            <person name="Gilroy R."/>
        </authorList>
    </citation>
    <scope>NUCLEOTIDE SEQUENCE</scope>
    <source>
        <strain evidence="4">CHK123-3438</strain>
    </source>
</reference>
<name>A0A9D1GI23_9FIRM</name>
<gene>
    <name evidence="4" type="primary">dprA</name>
    <name evidence="4" type="ORF">IAB60_03600</name>
</gene>
<dbReference type="Proteomes" id="UP000886860">
    <property type="component" value="Unassembled WGS sequence"/>
</dbReference>
<evidence type="ECO:0000259" key="3">
    <source>
        <dbReference type="Pfam" id="PF17782"/>
    </source>
</evidence>
<sequence length="364" mass="40474">MEREKEALYWLSRIPFLGSVTVGRMRSCTESYEEIYNIEGKTWEARGILSPDKARRMETERGKIKEALEEYHSLAGRGIRFITILDQDYPERFQGLEGRPLWLSVRGRLPDSHRPALAIIGSRSATRYGMEIAECFGRELAKEGIQIVSGLAAGIDGAGQKGALEGGGDTYGVLGCGINICYPREHYQLYEEIVRSGGMISEYRLGEPPVARNFPVRNRIISGLSDGILVVEAREKSGSLITVEQGLNQGKDIFAVPGRITDPGSAGCNQLIQNGAYPVNSPGDILEYFGIRFQKKLSLHEKNEKGLAKKEKMVYSFIDLHPKHLEDIVSECGLPLSECMMILLDLELKGFVTSFGGNYYGRKL</sequence>
<evidence type="ECO:0000256" key="1">
    <source>
        <dbReference type="ARBA" id="ARBA00006525"/>
    </source>
</evidence>
<dbReference type="PANTHER" id="PTHR43022:SF1">
    <property type="entry name" value="PROTEIN SMF"/>
    <property type="match status" value="1"/>
</dbReference>
<evidence type="ECO:0000259" key="2">
    <source>
        <dbReference type="Pfam" id="PF02481"/>
    </source>
</evidence>
<proteinExistence type="inferred from homology"/>
<dbReference type="InterPro" id="IPR041614">
    <property type="entry name" value="DprA_WH"/>
</dbReference>
<reference evidence="4" key="2">
    <citation type="journal article" date="2021" name="PeerJ">
        <title>Extensive microbial diversity within the chicken gut microbiome revealed by metagenomics and culture.</title>
        <authorList>
            <person name="Gilroy R."/>
            <person name="Ravi A."/>
            <person name="Getino M."/>
            <person name="Pursley I."/>
            <person name="Horton D.L."/>
            <person name="Alikhan N.F."/>
            <person name="Baker D."/>
            <person name="Gharbi K."/>
            <person name="Hall N."/>
            <person name="Watson M."/>
            <person name="Adriaenssens E.M."/>
            <person name="Foster-Nyarko E."/>
            <person name="Jarju S."/>
            <person name="Secka A."/>
            <person name="Antonio M."/>
            <person name="Oren A."/>
            <person name="Chaudhuri R.R."/>
            <person name="La Ragione R."/>
            <person name="Hildebrand F."/>
            <person name="Pallen M.J."/>
        </authorList>
    </citation>
    <scope>NUCLEOTIDE SEQUENCE</scope>
    <source>
        <strain evidence="4">CHK123-3438</strain>
    </source>
</reference>
<dbReference type="AlphaFoldDB" id="A0A9D1GI23"/>
<comment type="similarity">
    <text evidence="1">Belongs to the DprA/Smf family.</text>
</comment>
<dbReference type="Pfam" id="PF02481">
    <property type="entry name" value="DNA_processg_A"/>
    <property type="match status" value="1"/>
</dbReference>
<dbReference type="InterPro" id="IPR057666">
    <property type="entry name" value="DrpA_SLOG"/>
</dbReference>
<comment type="caution">
    <text evidence="4">The sequence shown here is derived from an EMBL/GenBank/DDBJ whole genome shotgun (WGS) entry which is preliminary data.</text>
</comment>
<evidence type="ECO:0000313" key="4">
    <source>
        <dbReference type="EMBL" id="HIT41181.1"/>
    </source>
</evidence>
<dbReference type="EMBL" id="DVKS01000059">
    <property type="protein sequence ID" value="HIT41181.1"/>
    <property type="molecule type" value="Genomic_DNA"/>
</dbReference>
<protein>
    <submittedName>
        <fullName evidence="4">DNA-protecting protein DprA</fullName>
    </submittedName>
</protein>
<feature type="domain" description="DprA winged helix" evidence="3">
    <location>
        <begin position="304"/>
        <end position="358"/>
    </location>
</feature>
<dbReference type="Gene3D" id="1.10.10.10">
    <property type="entry name" value="Winged helix-like DNA-binding domain superfamily/Winged helix DNA-binding domain"/>
    <property type="match status" value="1"/>
</dbReference>
<dbReference type="InterPro" id="IPR003488">
    <property type="entry name" value="DprA"/>
</dbReference>
<dbReference type="Gene3D" id="3.40.50.450">
    <property type="match status" value="1"/>
</dbReference>
<dbReference type="InterPro" id="IPR036388">
    <property type="entry name" value="WH-like_DNA-bd_sf"/>
</dbReference>
<feature type="domain" description="Smf/DprA SLOG" evidence="2">
    <location>
        <begin position="81"/>
        <end position="289"/>
    </location>
</feature>
<dbReference type="SUPFAM" id="SSF102405">
    <property type="entry name" value="MCP/YpsA-like"/>
    <property type="match status" value="1"/>
</dbReference>